<dbReference type="RefSeq" id="WP_044368151.1">
    <property type="nucleotide sequence ID" value="NZ_JRKI01000061.1"/>
</dbReference>
<evidence type="ECO:0008006" key="4">
    <source>
        <dbReference type="Google" id="ProtNLM"/>
    </source>
</evidence>
<dbReference type="EMBL" id="JRKI01000061">
    <property type="protein sequence ID" value="KIZ14391.1"/>
    <property type="molecule type" value="Genomic_DNA"/>
</dbReference>
<sequence length="168" mass="17512">MSGTINRPRRSRRLGTSAAAAACLALGTLGVSTSPASAAQDARTVTASAISAIQAEAGAAGQKSFTYTPKLTQQKKNGQYYLYATADYKALSGAAMKKICVNIWLSTMTGTKPMGGACTDTIGSGGVMTGSVKCGYALYYATVWAYDKNNKAIDSLYRSSTKGPYCPE</sequence>
<evidence type="ECO:0000313" key="3">
    <source>
        <dbReference type="Proteomes" id="UP000032458"/>
    </source>
</evidence>
<feature type="signal peptide" evidence="1">
    <location>
        <begin position="1"/>
        <end position="38"/>
    </location>
</feature>
<dbReference type="AlphaFoldDB" id="A0A0D7CEB6"/>
<evidence type="ECO:0000313" key="2">
    <source>
        <dbReference type="EMBL" id="KIZ14391.1"/>
    </source>
</evidence>
<organism evidence="2 3">
    <name type="scientific">Streptomyces natalensis ATCC 27448</name>
    <dbReference type="NCBI Taxonomy" id="1240678"/>
    <lineage>
        <taxon>Bacteria</taxon>
        <taxon>Bacillati</taxon>
        <taxon>Actinomycetota</taxon>
        <taxon>Actinomycetes</taxon>
        <taxon>Kitasatosporales</taxon>
        <taxon>Streptomycetaceae</taxon>
        <taxon>Streptomyces</taxon>
    </lineage>
</organism>
<evidence type="ECO:0000256" key="1">
    <source>
        <dbReference type="SAM" id="SignalP"/>
    </source>
</evidence>
<feature type="chain" id="PRO_5002317447" description="Secreted protein" evidence="1">
    <location>
        <begin position="39"/>
        <end position="168"/>
    </location>
</feature>
<gene>
    <name evidence="2" type="ORF">SNA_35455</name>
</gene>
<proteinExistence type="predicted"/>
<reference evidence="2 3" key="1">
    <citation type="submission" date="2014-09" db="EMBL/GenBank/DDBJ databases">
        <title>Draft genome sequence of Streptomyces natalensis ATCC 27448, producer of the antifungal pimaricin.</title>
        <authorList>
            <person name="Mendes M.V."/>
            <person name="Beites T."/>
            <person name="Pires S."/>
            <person name="Santos C.L."/>
            <person name="Moradas-Ferreira P."/>
        </authorList>
    </citation>
    <scope>NUCLEOTIDE SEQUENCE [LARGE SCALE GENOMIC DNA]</scope>
    <source>
        <strain evidence="2 3">ATCC 27448</strain>
    </source>
</reference>
<accession>A0A0D7CEB6</accession>
<comment type="caution">
    <text evidence="2">The sequence shown here is derived from an EMBL/GenBank/DDBJ whole genome shotgun (WGS) entry which is preliminary data.</text>
</comment>
<name>A0A0D7CEB6_9ACTN</name>
<keyword evidence="3" id="KW-1185">Reference proteome</keyword>
<keyword evidence="1" id="KW-0732">Signal</keyword>
<protein>
    <recommendedName>
        <fullName evidence="4">Secreted protein</fullName>
    </recommendedName>
</protein>
<dbReference type="PATRIC" id="fig|1240678.4.peg.7549"/>
<dbReference type="Proteomes" id="UP000032458">
    <property type="component" value="Unassembled WGS sequence"/>
</dbReference>